<evidence type="ECO:0000313" key="2">
    <source>
        <dbReference type="Proteomes" id="UP000786183"/>
    </source>
</evidence>
<keyword evidence="2" id="KW-1185">Reference proteome</keyword>
<reference evidence="1 2" key="1">
    <citation type="submission" date="2020-07" db="EMBL/GenBank/DDBJ databases">
        <title>Transfer of Campylobacter canadensis to the novel genus Avispirillum gen. nov., that also includes two novel species recovered from migratory waterfowl: Avispirillum anseris sp. nov. and Avispirillum brantae sp. nov.</title>
        <authorList>
            <person name="Miller W.G."/>
            <person name="Chapman M.H."/>
            <person name="Yee E."/>
            <person name="Inglis G.D."/>
        </authorList>
    </citation>
    <scope>NUCLEOTIDE SEQUENCE [LARGE SCALE GENOMIC DNA]</scope>
    <source>
        <strain evidence="1 2">L283</strain>
    </source>
</reference>
<dbReference type="EMBL" id="JACGBB010000017">
    <property type="protein sequence ID" value="MBZ7987859.1"/>
    <property type="molecule type" value="Genomic_DNA"/>
</dbReference>
<gene>
    <name evidence="1" type="ORF">AVCANL283_07105</name>
</gene>
<dbReference type="RefSeq" id="WP_172231667.1">
    <property type="nucleotide sequence ID" value="NZ_CP035946.1"/>
</dbReference>
<organism evidence="1 2">
    <name type="scientific">Campylobacter canadensis</name>
    <dbReference type="NCBI Taxonomy" id="449520"/>
    <lineage>
        <taxon>Bacteria</taxon>
        <taxon>Pseudomonadati</taxon>
        <taxon>Campylobacterota</taxon>
        <taxon>Epsilonproteobacteria</taxon>
        <taxon>Campylobacterales</taxon>
        <taxon>Campylobacteraceae</taxon>
        <taxon>Campylobacter</taxon>
    </lineage>
</organism>
<comment type="caution">
    <text evidence="1">The sequence shown here is derived from an EMBL/GenBank/DDBJ whole genome shotgun (WGS) entry which is preliminary data.</text>
</comment>
<sequence length="202" mass="22027">MQIQASNVTMSFNAQGKIDSKEKAQEFIKDSFKKAGIEVNEKDLNNITGKDISNMFFAQSLQISVTQISIQGSLGELSAHKGDISEFLNNFKNLTTSNLGFNPSKLDANKAKELISEDGYWGAKQTAQRISDFVLNAAGDDPKKLQEGRRGILNGFNEAKGLLGKNFQGGLSDLANNTIEQAIKAIDEKLQKLGENLLNVNA</sequence>
<proteinExistence type="predicted"/>
<evidence type="ECO:0000313" key="1">
    <source>
        <dbReference type="EMBL" id="MBZ7987859.1"/>
    </source>
</evidence>
<evidence type="ECO:0008006" key="3">
    <source>
        <dbReference type="Google" id="ProtNLM"/>
    </source>
</evidence>
<protein>
    <recommendedName>
        <fullName evidence="3">Hydrogenase-4 component G</fullName>
    </recommendedName>
</protein>
<dbReference type="Proteomes" id="UP000786183">
    <property type="component" value="Unassembled WGS sequence"/>
</dbReference>
<name>A0ABS7WV06_9BACT</name>
<accession>A0ABS7WV06</accession>